<protein>
    <submittedName>
        <fullName evidence="3">NAD(P)-dependent dehydrogenase (Short-subunit alcohol dehydrogenase family)</fullName>
    </submittedName>
</protein>
<keyword evidence="4" id="KW-1185">Reference proteome</keyword>
<dbReference type="EMBL" id="JAUSQU010000001">
    <property type="protein sequence ID" value="MDP9842486.1"/>
    <property type="molecule type" value="Genomic_DNA"/>
</dbReference>
<accession>A0ABT9Q6X2</accession>
<organism evidence="3 4">
    <name type="scientific">Streptosporangium lutulentum</name>
    <dbReference type="NCBI Taxonomy" id="1461250"/>
    <lineage>
        <taxon>Bacteria</taxon>
        <taxon>Bacillati</taxon>
        <taxon>Actinomycetota</taxon>
        <taxon>Actinomycetes</taxon>
        <taxon>Streptosporangiales</taxon>
        <taxon>Streptosporangiaceae</taxon>
        <taxon>Streptosporangium</taxon>
    </lineage>
</organism>
<sequence length="220" mass="22690">MKVIVIGATGVIGGAVAGALEAGHEVIRVSRGGTTRADLEDPASIDALFATVGEVDAVVCCAAGGRLAPLVSSSDEDFTHGLESKLLGQVRLLRRALEHVRDGGSITLTGGTFEKPTPGSAFGALVNAGLEAFVRAAAIEMPRGLRVNVISPGWVRETLEKLGMDGADGTPVREVARAYVEVVTGKARGEVVVPAAGHAGFERWQVTGDTPPDGERPFIA</sequence>
<comment type="similarity">
    <text evidence="1">Belongs to the short-chain dehydrogenases/reductases (SDR) family.</text>
</comment>
<comment type="caution">
    <text evidence="3">The sequence shown here is derived from an EMBL/GenBank/DDBJ whole genome shotgun (WGS) entry which is preliminary data.</text>
</comment>
<name>A0ABT9Q6X2_9ACTN</name>
<evidence type="ECO:0000256" key="1">
    <source>
        <dbReference type="ARBA" id="ARBA00006484"/>
    </source>
</evidence>
<dbReference type="SUPFAM" id="SSF51735">
    <property type="entry name" value="NAD(P)-binding Rossmann-fold domains"/>
    <property type="match status" value="1"/>
</dbReference>
<dbReference type="PANTHER" id="PTHR43477">
    <property type="entry name" value="DIHYDROANTICAPSIN 7-DEHYDROGENASE"/>
    <property type="match status" value="1"/>
</dbReference>
<dbReference type="Pfam" id="PF13561">
    <property type="entry name" value="adh_short_C2"/>
    <property type="match status" value="1"/>
</dbReference>
<dbReference type="PANTHER" id="PTHR43477:SF1">
    <property type="entry name" value="DIHYDROANTICAPSIN 7-DEHYDROGENASE"/>
    <property type="match status" value="1"/>
</dbReference>
<dbReference type="InterPro" id="IPR051122">
    <property type="entry name" value="SDR_DHRS6-like"/>
</dbReference>
<gene>
    <name evidence="3" type="ORF">J2853_001697</name>
</gene>
<dbReference type="CDD" id="cd11731">
    <property type="entry name" value="Lin1944_like_SDR_c"/>
    <property type="match status" value="1"/>
</dbReference>
<dbReference type="RefSeq" id="WP_307556389.1">
    <property type="nucleotide sequence ID" value="NZ_JAUSQU010000001.1"/>
</dbReference>
<evidence type="ECO:0000313" key="3">
    <source>
        <dbReference type="EMBL" id="MDP9842486.1"/>
    </source>
</evidence>
<keyword evidence="2" id="KW-0560">Oxidoreductase</keyword>
<dbReference type="Proteomes" id="UP001225356">
    <property type="component" value="Unassembled WGS sequence"/>
</dbReference>
<dbReference type="InterPro" id="IPR036291">
    <property type="entry name" value="NAD(P)-bd_dom_sf"/>
</dbReference>
<evidence type="ECO:0000313" key="4">
    <source>
        <dbReference type="Proteomes" id="UP001225356"/>
    </source>
</evidence>
<dbReference type="NCBIfam" id="NF005754">
    <property type="entry name" value="PRK07578.1"/>
    <property type="match status" value="1"/>
</dbReference>
<proteinExistence type="inferred from homology"/>
<dbReference type="InterPro" id="IPR002347">
    <property type="entry name" value="SDR_fam"/>
</dbReference>
<dbReference type="PRINTS" id="PR00081">
    <property type="entry name" value="GDHRDH"/>
</dbReference>
<reference evidence="3 4" key="1">
    <citation type="submission" date="2023-07" db="EMBL/GenBank/DDBJ databases">
        <title>Sequencing the genomes of 1000 actinobacteria strains.</title>
        <authorList>
            <person name="Klenk H.-P."/>
        </authorList>
    </citation>
    <scope>NUCLEOTIDE SEQUENCE [LARGE SCALE GENOMIC DNA]</scope>
    <source>
        <strain evidence="3 4">DSM 46740</strain>
    </source>
</reference>
<dbReference type="Gene3D" id="3.40.50.720">
    <property type="entry name" value="NAD(P)-binding Rossmann-like Domain"/>
    <property type="match status" value="1"/>
</dbReference>
<evidence type="ECO:0000256" key="2">
    <source>
        <dbReference type="ARBA" id="ARBA00023002"/>
    </source>
</evidence>